<dbReference type="Proteomes" id="UP000700212">
    <property type="component" value="Unassembled WGS sequence"/>
</dbReference>
<dbReference type="Pfam" id="PF25164">
    <property type="entry name" value="CoiA_N"/>
    <property type="match status" value="1"/>
</dbReference>
<comment type="caution">
    <text evidence="3">The sequence shown here is derived from an EMBL/GenBank/DDBJ whole genome shotgun (WGS) entry which is preliminary data.</text>
</comment>
<protein>
    <recommendedName>
        <fullName evidence="5">Competence protein CoiA</fullName>
    </recommendedName>
</protein>
<evidence type="ECO:0000259" key="1">
    <source>
        <dbReference type="Pfam" id="PF06054"/>
    </source>
</evidence>
<evidence type="ECO:0000313" key="3">
    <source>
        <dbReference type="EMBL" id="HJH10940.1"/>
    </source>
</evidence>
<dbReference type="EMBL" id="DYTV01000054">
    <property type="protein sequence ID" value="HJH10940.1"/>
    <property type="molecule type" value="Genomic_DNA"/>
</dbReference>
<gene>
    <name evidence="3" type="ORF">K8V30_04460</name>
</gene>
<reference evidence="3" key="1">
    <citation type="journal article" date="2021" name="PeerJ">
        <title>Extensive microbial diversity within the chicken gut microbiome revealed by metagenomics and culture.</title>
        <authorList>
            <person name="Gilroy R."/>
            <person name="Ravi A."/>
            <person name="Getino M."/>
            <person name="Pursley I."/>
            <person name="Horton D.L."/>
            <person name="Alikhan N.F."/>
            <person name="Baker D."/>
            <person name="Gharbi K."/>
            <person name="Hall N."/>
            <person name="Watson M."/>
            <person name="Adriaenssens E.M."/>
            <person name="Foster-Nyarko E."/>
            <person name="Jarju S."/>
            <person name="Secka A."/>
            <person name="Antonio M."/>
            <person name="Oren A."/>
            <person name="Chaudhuri R.R."/>
            <person name="La Ragione R."/>
            <person name="Hildebrand F."/>
            <person name="Pallen M.J."/>
        </authorList>
    </citation>
    <scope>NUCLEOTIDE SEQUENCE</scope>
    <source>
        <strain evidence="3">CHK160-4876</strain>
    </source>
</reference>
<feature type="domain" description="Competence protein CoiA-like N-terminal" evidence="2">
    <location>
        <begin position="17"/>
        <end position="61"/>
    </location>
</feature>
<dbReference type="Pfam" id="PF06054">
    <property type="entry name" value="CoiA_nuc"/>
    <property type="match status" value="1"/>
</dbReference>
<reference evidence="3" key="2">
    <citation type="submission" date="2021-09" db="EMBL/GenBank/DDBJ databases">
        <authorList>
            <person name="Gilroy R."/>
        </authorList>
    </citation>
    <scope>NUCLEOTIDE SEQUENCE</scope>
    <source>
        <strain evidence="3">CHK160-4876</strain>
    </source>
</reference>
<dbReference type="InterPro" id="IPR010330">
    <property type="entry name" value="CoiA_nuc"/>
</dbReference>
<name>A0A921T4F1_9BACL</name>
<feature type="domain" description="Competence protein CoiA nuclease-like" evidence="1">
    <location>
        <begin position="68"/>
        <end position="210"/>
    </location>
</feature>
<dbReference type="InterPro" id="IPR021176">
    <property type="entry name" value="Competence-induced_CoiA"/>
</dbReference>
<dbReference type="AlphaFoldDB" id="A0A921T4F1"/>
<evidence type="ECO:0008006" key="5">
    <source>
        <dbReference type="Google" id="ProtNLM"/>
    </source>
</evidence>
<proteinExistence type="predicted"/>
<sequence>MLIAETIKGTVINVVGLTRTALETLQRTETFRCPQCKAPVQLKIGTVITPHFAHKVASSCRELFTEGESEEHLRGKTQLYEWLKTRVNHVWLEPTIKNFSQRPDILVLHNNHYYALEFQCSAIKTALLEKRNAGYAKANITPIWIFNTPKFAYYQGVVQQRLRKMYQYTLPHTIFYSPTTKKFTYATFLYRLYHNQFLMRLAQVSLDRQVFPLYQPKPLRKTQAEAYSRSYTSGYKRFLHNCIRYPRGNSAKRLRRCTNGLYLSFSELNRSFPVFLPHTLGADVVWQTELALYCKEQKIWIEEVEPEHFLTTFSYIVSDDNCKAIRYYCENIKGISAYTLTELFAISHLQWENKTDN</sequence>
<dbReference type="InterPro" id="IPR057253">
    <property type="entry name" value="CoiA-like_N"/>
</dbReference>
<dbReference type="PIRSF" id="PIRSF007487">
    <property type="entry name" value="Competence-induced_CoiA_bac"/>
    <property type="match status" value="1"/>
</dbReference>
<evidence type="ECO:0000313" key="4">
    <source>
        <dbReference type="Proteomes" id="UP000700212"/>
    </source>
</evidence>
<accession>A0A921T4F1</accession>
<evidence type="ECO:0000259" key="2">
    <source>
        <dbReference type="Pfam" id="PF25164"/>
    </source>
</evidence>
<organism evidence="3 4">
    <name type="scientific">Metalysinibacillus jejuensis</name>
    <dbReference type="NCBI Taxonomy" id="914327"/>
    <lineage>
        <taxon>Bacteria</taxon>
        <taxon>Bacillati</taxon>
        <taxon>Bacillota</taxon>
        <taxon>Bacilli</taxon>
        <taxon>Bacillales</taxon>
        <taxon>Caryophanaceae</taxon>
        <taxon>Metalysinibacillus</taxon>
    </lineage>
</organism>